<keyword evidence="2 4" id="KW-0274">FAD</keyword>
<dbReference type="InterPro" id="IPR024719">
    <property type="entry name" value="HpaB/PvcC/4-BUDH_C"/>
</dbReference>
<evidence type="ECO:0000256" key="2">
    <source>
        <dbReference type="ARBA" id="ARBA00022827"/>
    </source>
</evidence>
<organism evidence="7 8">
    <name type="scientific">Alteribacillus persepolensis</name>
    <dbReference type="NCBI Taxonomy" id="568899"/>
    <lineage>
        <taxon>Bacteria</taxon>
        <taxon>Bacillati</taxon>
        <taxon>Bacillota</taxon>
        <taxon>Bacilli</taxon>
        <taxon>Bacillales</taxon>
        <taxon>Bacillaceae</taxon>
        <taxon>Alteribacillus</taxon>
    </lineage>
</organism>
<dbReference type="SUPFAM" id="SSF56645">
    <property type="entry name" value="Acyl-CoA dehydrogenase NM domain-like"/>
    <property type="match status" value="1"/>
</dbReference>
<feature type="binding site" evidence="4">
    <location>
        <position position="192"/>
    </location>
    <ligand>
        <name>FAD</name>
        <dbReference type="ChEBI" id="CHEBI:57692"/>
    </ligand>
</feature>
<dbReference type="RefSeq" id="WP_091276313.1">
    <property type="nucleotide sequence ID" value="NZ_FNDK01000030.1"/>
</dbReference>
<feature type="domain" description="HpaB/PvcC/4-BUDH N-terminal" evidence="6">
    <location>
        <begin position="5"/>
        <end position="272"/>
    </location>
</feature>
<dbReference type="InterPro" id="IPR024674">
    <property type="entry name" value="HpaB/PvcC/4-BUDH_N"/>
</dbReference>
<protein>
    <submittedName>
        <fullName evidence="7">Anthranilate 3-monooxygenase (FAD) / 4-hydroxyphenylacetate 3-monooxygenase</fullName>
    </submittedName>
</protein>
<dbReference type="Pfam" id="PF03241">
    <property type="entry name" value="HpaB"/>
    <property type="match status" value="1"/>
</dbReference>
<dbReference type="STRING" id="568899.SAMN05192534_13029"/>
<proteinExistence type="predicted"/>
<evidence type="ECO:0000259" key="5">
    <source>
        <dbReference type="Pfam" id="PF03241"/>
    </source>
</evidence>
<feature type="binding site" evidence="4">
    <location>
        <begin position="149"/>
        <end position="151"/>
    </location>
    <ligand>
        <name>FAD</name>
        <dbReference type="ChEBI" id="CHEBI:57692"/>
    </ligand>
</feature>
<dbReference type="EMBL" id="FNDK01000030">
    <property type="protein sequence ID" value="SDI27734.1"/>
    <property type="molecule type" value="Genomic_DNA"/>
</dbReference>
<evidence type="ECO:0000256" key="3">
    <source>
        <dbReference type="ARBA" id="ARBA00023002"/>
    </source>
</evidence>
<evidence type="ECO:0000256" key="1">
    <source>
        <dbReference type="ARBA" id="ARBA00022630"/>
    </source>
</evidence>
<gene>
    <name evidence="7" type="ORF">SAMN05192534_13029</name>
</gene>
<dbReference type="SUPFAM" id="SSF47203">
    <property type="entry name" value="Acyl-CoA dehydrogenase C-terminal domain-like"/>
    <property type="match status" value="1"/>
</dbReference>
<dbReference type="Gene3D" id="2.40.110.10">
    <property type="entry name" value="Butyryl-CoA Dehydrogenase, subunit A, domain 2"/>
    <property type="match status" value="1"/>
</dbReference>
<dbReference type="Gene3D" id="1.20.140.10">
    <property type="entry name" value="Butyryl-CoA Dehydrogenase, subunit A, domain 3"/>
    <property type="match status" value="1"/>
</dbReference>
<evidence type="ECO:0000313" key="8">
    <source>
        <dbReference type="Proteomes" id="UP000199163"/>
    </source>
</evidence>
<feature type="binding site" evidence="4">
    <location>
        <begin position="454"/>
        <end position="457"/>
    </location>
    <ligand>
        <name>FAD</name>
        <dbReference type="ChEBI" id="CHEBI:57692"/>
    </ligand>
</feature>
<dbReference type="Proteomes" id="UP000199163">
    <property type="component" value="Unassembled WGS sequence"/>
</dbReference>
<dbReference type="InterPro" id="IPR004925">
    <property type="entry name" value="HpaB/PvcC/4-BUDH"/>
</dbReference>
<dbReference type="OrthoDB" id="9785230at2"/>
<keyword evidence="8" id="KW-1185">Reference proteome</keyword>
<sequence length="494" mass="56267">MAIRTGKDYMDGLKSRPREVWLEGRRVTDIVNEPNFRQPIKEIARLYDMQHDPKHQDKITGICEETGERVSNAFIVPKSYEDLMKRRALYETWAEATFGLMGRSPDFLNVTVTSMASNYKFFEKYNASWAENIVNYYKHVRDNDLFLTHALINPQNDRSKAAHEQKDMFTHLGAVEETSEGIIVRGAKMLATFAPITDEVIIYPFPGFKPGDERYVLSFAIPIDTPGLRIVCREPVQSGKRPIFDHPLASRFEEMDAVLVFNDVLVPWNRIFAYNNLEAGNTVYAQTGLSQNTHQNGVRGLTKLRFAQQVASRVADAIGVDGFLNVQTQLGELVQSVETIRALLRTAENEYAINENGEAVPSFTSLETIRGILPKAYPRAIEIIQTIGAGGLLLSPTGYDFENTELREDIDKYYGGREGVDAYDRVRLFKLAWDLSGEAFGQRLVQYERYYSGDPVRKLGMFYSNYKKKHFDSLTMVDRALEQNETKKNVSLNK</sequence>
<keyword evidence="1" id="KW-0285">Flavoprotein</keyword>
<dbReference type="InterPro" id="IPR009100">
    <property type="entry name" value="AcylCoA_DH/oxidase_NM_dom_sf"/>
</dbReference>
<dbReference type="GO" id="GO:0004497">
    <property type="term" value="F:monooxygenase activity"/>
    <property type="evidence" value="ECO:0007669"/>
    <property type="project" value="UniProtKB-KW"/>
</dbReference>
<feature type="domain" description="HpaB/PvcC/4-BUDH C-terminal" evidence="5">
    <location>
        <begin position="282"/>
        <end position="472"/>
    </location>
</feature>
<dbReference type="InterPro" id="IPR036250">
    <property type="entry name" value="AcylCo_DH-like_C"/>
</dbReference>
<dbReference type="PANTHER" id="PTHR36117">
    <property type="entry name" value="4-HYDROXYPHENYLACETATE 3-MONOOXYGENASE-RELATED"/>
    <property type="match status" value="1"/>
</dbReference>
<accession>A0A1G8J8Z5</accession>
<dbReference type="Gene3D" id="1.10.3140.10">
    <property type="entry name" value="4-hydroxybutyryl-coa dehydratase, domain 1"/>
    <property type="match status" value="1"/>
</dbReference>
<dbReference type="AlphaFoldDB" id="A0A1G8J8Z5"/>
<keyword evidence="7" id="KW-0503">Monooxygenase</keyword>
<evidence type="ECO:0000256" key="4">
    <source>
        <dbReference type="PIRSR" id="PIRSR000331-2"/>
    </source>
</evidence>
<reference evidence="7 8" key="1">
    <citation type="submission" date="2016-10" db="EMBL/GenBank/DDBJ databases">
        <authorList>
            <person name="de Groot N.N."/>
        </authorList>
    </citation>
    <scope>NUCLEOTIDE SEQUENCE [LARGE SCALE GENOMIC DNA]</scope>
    <source>
        <strain evidence="7 8">DSM 21632</strain>
    </source>
</reference>
<dbReference type="InterPro" id="IPR046373">
    <property type="entry name" value="Acyl-CoA_Oxase/DH_mid-dom_sf"/>
</dbReference>
<dbReference type="GO" id="GO:0016627">
    <property type="term" value="F:oxidoreductase activity, acting on the CH-CH group of donors"/>
    <property type="evidence" value="ECO:0007669"/>
    <property type="project" value="InterPro"/>
</dbReference>
<feature type="binding site" evidence="4">
    <location>
        <begin position="155"/>
        <end position="158"/>
    </location>
    <ligand>
        <name>FAD</name>
        <dbReference type="ChEBI" id="CHEBI:57692"/>
    </ligand>
</feature>
<dbReference type="Pfam" id="PF11794">
    <property type="entry name" value="HpaB_N"/>
    <property type="match status" value="1"/>
</dbReference>
<keyword evidence="3" id="KW-0560">Oxidoreductase</keyword>
<dbReference type="PANTHER" id="PTHR36117:SF3">
    <property type="entry name" value="4-HYDROXYPHENYLACETATE 3-MONOOXYGENASE-RELATED"/>
    <property type="match status" value="1"/>
</dbReference>
<evidence type="ECO:0000259" key="6">
    <source>
        <dbReference type="Pfam" id="PF11794"/>
    </source>
</evidence>
<dbReference type="PIRSF" id="PIRSF000331">
    <property type="entry name" value="HpaA_HpaB"/>
    <property type="match status" value="1"/>
</dbReference>
<name>A0A1G8J8Z5_9BACI</name>
<evidence type="ECO:0000313" key="7">
    <source>
        <dbReference type="EMBL" id="SDI27734.1"/>
    </source>
</evidence>